<evidence type="ECO:0000313" key="9">
    <source>
        <dbReference type="EMBL" id="EKC19918.1"/>
    </source>
</evidence>
<dbReference type="Gene3D" id="2.60.120.260">
    <property type="entry name" value="Galactose-binding domain-like"/>
    <property type="match status" value="1"/>
</dbReference>
<evidence type="ECO:0000256" key="7">
    <source>
        <dbReference type="ARBA" id="ARBA00023157"/>
    </source>
</evidence>
<name>K1PEA3_MAGGI</name>
<dbReference type="InterPro" id="IPR006585">
    <property type="entry name" value="FTP1"/>
</dbReference>
<proteinExistence type="inferred from homology"/>
<dbReference type="InterPro" id="IPR051941">
    <property type="entry name" value="BG_Antigen-Binding_Lectin"/>
</dbReference>
<protein>
    <recommendedName>
        <fullName evidence="8">Fucolectin tachylectin-4 pentraxin-1 domain-containing protein</fullName>
    </recommendedName>
</protein>
<dbReference type="SUPFAM" id="SSF49785">
    <property type="entry name" value="Galactose-binding domain-like"/>
    <property type="match status" value="1"/>
</dbReference>
<evidence type="ECO:0000256" key="3">
    <source>
        <dbReference type="ARBA" id="ARBA00011233"/>
    </source>
</evidence>
<dbReference type="PANTHER" id="PTHR45713">
    <property type="entry name" value="FTP DOMAIN-CONTAINING PROTEIN"/>
    <property type="match status" value="1"/>
</dbReference>
<dbReference type="AlphaFoldDB" id="K1PEA3"/>
<dbReference type="GO" id="GO:0001868">
    <property type="term" value="P:regulation of complement activation, lectin pathway"/>
    <property type="evidence" value="ECO:0007669"/>
    <property type="project" value="UniProtKB-ARBA"/>
</dbReference>
<comment type="subunit">
    <text evidence="3">Homotrimer.</text>
</comment>
<evidence type="ECO:0000256" key="2">
    <source>
        <dbReference type="ARBA" id="ARBA00010147"/>
    </source>
</evidence>
<keyword evidence="5" id="KW-0430">Lectin</keyword>
<comment type="function">
    <text evidence="1">Acts as a defensive agent. Recognizes blood group fucosylated oligosaccharides including A, B, H and Lewis B-type antigens. Does not recognize Lewis A antigen and has low affinity for monovalent haptens.</text>
</comment>
<sequence>MKLTTTICSCKYFNFIYFKSGTKINSQPWGSLCCGSGHEELKNVAYSKKVTLSSEYSTKYAYPGSKAVNGILTDFAHTGIEKHPWLIIDLGATYEVHEIEVFARSVCCGNQIHDLDVRVGSDPRNMKLCGHFTGHASNGQRIAFWCPYNTKGQYVKLQIMAEQSSEDMHPLATMN</sequence>
<keyword evidence="4" id="KW-0479">Metal-binding</keyword>
<evidence type="ECO:0000256" key="5">
    <source>
        <dbReference type="ARBA" id="ARBA00022734"/>
    </source>
</evidence>
<dbReference type="InterPro" id="IPR008979">
    <property type="entry name" value="Galactose-bd-like_sf"/>
</dbReference>
<dbReference type="Pfam" id="PF22633">
    <property type="entry name" value="F5_F8_type_C_2"/>
    <property type="match status" value="1"/>
</dbReference>
<dbReference type="EMBL" id="JH816481">
    <property type="protein sequence ID" value="EKC19918.1"/>
    <property type="molecule type" value="Genomic_DNA"/>
</dbReference>
<dbReference type="GO" id="GO:0046872">
    <property type="term" value="F:metal ion binding"/>
    <property type="evidence" value="ECO:0007669"/>
    <property type="project" value="UniProtKB-KW"/>
</dbReference>
<evidence type="ECO:0000256" key="6">
    <source>
        <dbReference type="ARBA" id="ARBA00022837"/>
    </source>
</evidence>
<evidence type="ECO:0000256" key="4">
    <source>
        <dbReference type="ARBA" id="ARBA00022723"/>
    </source>
</evidence>
<keyword evidence="7" id="KW-1015">Disulfide bond</keyword>
<keyword evidence="6" id="KW-0106">Calcium</keyword>
<gene>
    <name evidence="9" type="ORF">CGI_10007261</name>
</gene>
<evidence type="ECO:0000256" key="1">
    <source>
        <dbReference type="ARBA" id="ARBA00002219"/>
    </source>
</evidence>
<feature type="domain" description="Fucolectin tachylectin-4 pentraxin-1" evidence="8">
    <location>
        <begin position="41"/>
        <end position="172"/>
    </location>
</feature>
<accession>K1PEA3</accession>
<organism evidence="9">
    <name type="scientific">Magallana gigas</name>
    <name type="common">Pacific oyster</name>
    <name type="synonym">Crassostrea gigas</name>
    <dbReference type="NCBI Taxonomy" id="29159"/>
    <lineage>
        <taxon>Eukaryota</taxon>
        <taxon>Metazoa</taxon>
        <taxon>Spiralia</taxon>
        <taxon>Lophotrochozoa</taxon>
        <taxon>Mollusca</taxon>
        <taxon>Bivalvia</taxon>
        <taxon>Autobranchia</taxon>
        <taxon>Pteriomorphia</taxon>
        <taxon>Ostreida</taxon>
        <taxon>Ostreoidea</taxon>
        <taxon>Ostreidae</taxon>
        <taxon>Magallana</taxon>
    </lineage>
</organism>
<dbReference type="HOGENOM" id="CLU_1534059_0_0_1"/>
<comment type="similarity">
    <text evidence="2">Belongs to the fucolectin family.</text>
</comment>
<dbReference type="PANTHER" id="PTHR45713:SF6">
    <property type="entry name" value="F5_8 TYPE C DOMAIN-CONTAINING PROTEIN"/>
    <property type="match status" value="1"/>
</dbReference>
<evidence type="ECO:0000259" key="8">
    <source>
        <dbReference type="SMART" id="SM00607"/>
    </source>
</evidence>
<dbReference type="GO" id="GO:0042806">
    <property type="term" value="F:fucose binding"/>
    <property type="evidence" value="ECO:0007669"/>
    <property type="project" value="UniProtKB-ARBA"/>
</dbReference>
<dbReference type="GO" id="GO:0010185">
    <property type="term" value="P:regulation of cellular defense response"/>
    <property type="evidence" value="ECO:0007669"/>
    <property type="project" value="UniProtKB-ARBA"/>
</dbReference>
<dbReference type="InParanoid" id="K1PEA3"/>
<dbReference type="SMART" id="SM00607">
    <property type="entry name" value="FTP"/>
    <property type="match status" value="1"/>
</dbReference>
<reference evidence="9" key="1">
    <citation type="journal article" date="2012" name="Nature">
        <title>The oyster genome reveals stress adaptation and complexity of shell formation.</title>
        <authorList>
            <person name="Zhang G."/>
            <person name="Fang X."/>
            <person name="Guo X."/>
            <person name="Li L."/>
            <person name="Luo R."/>
            <person name="Xu F."/>
            <person name="Yang P."/>
            <person name="Zhang L."/>
            <person name="Wang X."/>
            <person name="Qi H."/>
            <person name="Xiong Z."/>
            <person name="Que H."/>
            <person name="Xie Y."/>
            <person name="Holland P.W."/>
            <person name="Paps J."/>
            <person name="Zhu Y."/>
            <person name="Wu F."/>
            <person name="Chen Y."/>
            <person name="Wang J."/>
            <person name="Peng C."/>
            <person name="Meng J."/>
            <person name="Yang L."/>
            <person name="Liu J."/>
            <person name="Wen B."/>
            <person name="Zhang N."/>
            <person name="Huang Z."/>
            <person name="Zhu Q."/>
            <person name="Feng Y."/>
            <person name="Mount A."/>
            <person name="Hedgecock D."/>
            <person name="Xu Z."/>
            <person name="Liu Y."/>
            <person name="Domazet-Loso T."/>
            <person name="Du Y."/>
            <person name="Sun X."/>
            <person name="Zhang S."/>
            <person name="Liu B."/>
            <person name="Cheng P."/>
            <person name="Jiang X."/>
            <person name="Li J."/>
            <person name="Fan D."/>
            <person name="Wang W."/>
            <person name="Fu W."/>
            <person name="Wang T."/>
            <person name="Wang B."/>
            <person name="Zhang J."/>
            <person name="Peng Z."/>
            <person name="Li Y."/>
            <person name="Li N."/>
            <person name="Wang J."/>
            <person name="Chen M."/>
            <person name="He Y."/>
            <person name="Tan F."/>
            <person name="Song X."/>
            <person name="Zheng Q."/>
            <person name="Huang R."/>
            <person name="Yang H."/>
            <person name="Du X."/>
            <person name="Chen L."/>
            <person name="Yang M."/>
            <person name="Gaffney P.M."/>
            <person name="Wang S."/>
            <person name="Luo L."/>
            <person name="She Z."/>
            <person name="Ming Y."/>
            <person name="Huang W."/>
            <person name="Zhang S."/>
            <person name="Huang B."/>
            <person name="Zhang Y."/>
            <person name="Qu T."/>
            <person name="Ni P."/>
            <person name="Miao G."/>
            <person name="Wang J."/>
            <person name="Wang Q."/>
            <person name="Steinberg C.E."/>
            <person name="Wang H."/>
            <person name="Li N."/>
            <person name="Qian L."/>
            <person name="Zhang G."/>
            <person name="Li Y."/>
            <person name="Yang H."/>
            <person name="Liu X."/>
            <person name="Wang J."/>
            <person name="Yin Y."/>
            <person name="Wang J."/>
        </authorList>
    </citation>
    <scope>NUCLEOTIDE SEQUENCE [LARGE SCALE GENOMIC DNA]</scope>
    <source>
        <strain evidence="9">05x7-T-G4-1.051#20</strain>
    </source>
</reference>